<evidence type="ECO:0000313" key="1">
    <source>
        <dbReference type="EMBL" id="CAE8609069.1"/>
    </source>
</evidence>
<dbReference type="EMBL" id="CAJNNV010024235">
    <property type="protein sequence ID" value="CAE8609069.1"/>
    <property type="molecule type" value="Genomic_DNA"/>
</dbReference>
<sequence>MGCSASVSRRKERSMSHFAQVVPADDVRREAFPPPHAIGRKTNSLFHKAAAKGGEQPVPAAWQDGAAQAKDGSLKVNGHSLDANVDARYPDDFGRLWMRTSMPGAVEISPELKSFNRATVVPEPSGLRSFRSFTLCPGKAEQEAGHPLAPCAPTHKRWLTRLDQALAHWEESPSYMLGSILLRREALDENMAAEDALCVAKTRSSQPISSWQ</sequence>
<dbReference type="Proteomes" id="UP000654075">
    <property type="component" value="Unassembled WGS sequence"/>
</dbReference>
<proteinExistence type="predicted"/>
<evidence type="ECO:0000313" key="2">
    <source>
        <dbReference type="Proteomes" id="UP000654075"/>
    </source>
</evidence>
<protein>
    <submittedName>
        <fullName evidence="1">Uncharacterized protein</fullName>
    </submittedName>
</protein>
<keyword evidence="2" id="KW-1185">Reference proteome</keyword>
<organism evidence="1 2">
    <name type="scientific">Polarella glacialis</name>
    <name type="common">Dinoflagellate</name>
    <dbReference type="NCBI Taxonomy" id="89957"/>
    <lineage>
        <taxon>Eukaryota</taxon>
        <taxon>Sar</taxon>
        <taxon>Alveolata</taxon>
        <taxon>Dinophyceae</taxon>
        <taxon>Suessiales</taxon>
        <taxon>Suessiaceae</taxon>
        <taxon>Polarella</taxon>
    </lineage>
</organism>
<dbReference type="AlphaFoldDB" id="A0A813FBC7"/>
<comment type="caution">
    <text evidence="1">The sequence shown here is derived from an EMBL/GenBank/DDBJ whole genome shotgun (WGS) entry which is preliminary data.</text>
</comment>
<reference evidence="1" key="1">
    <citation type="submission" date="2021-02" db="EMBL/GenBank/DDBJ databases">
        <authorList>
            <person name="Dougan E. K."/>
            <person name="Rhodes N."/>
            <person name="Thang M."/>
            <person name="Chan C."/>
        </authorList>
    </citation>
    <scope>NUCLEOTIDE SEQUENCE</scope>
</reference>
<accession>A0A813FBC7</accession>
<gene>
    <name evidence="1" type="ORF">PGLA1383_LOCUS26896</name>
</gene>
<name>A0A813FBC7_POLGL</name>